<dbReference type="Proteomes" id="UP000887116">
    <property type="component" value="Unassembled WGS sequence"/>
</dbReference>
<protein>
    <submittedName>
        <fullName evidence="2">Integrase catalytic domain-containing protein</fullName>
    </submittedName>
</protein>
<evidence type="ECO:0000313" key="2">
    <source>
        <dbReference type="EMBL" id="GFQ93668.1"/>
    </source>
</evidence>
<feature type="domain" description="Integrase zinc-binding" evidence="1">
    <location>
        <begin position="18"/>
        <end position="68"/>
    </location>
</feature>
<dbReference type="EMBL" id="BMAO01034051">
    <property type="protein sequence ID" value="GFQ93668.1"/>
    <property type="molecule type" value="Genomic_DNA"/>
</dbReference>
<dbReference type="OrthoDB" id="6436778at2759"/>
<organism evidence="2 3">
    <name type="scientific">Trichonephila clavata</name>
    <name type="common">Joro spider</name>
    <name type="synonym">Nephila clavata</name>
    <dbReference type="NCBI Taxonomy" id="2740835"/>
    <lineage>
        <taxon>Eukaryota</taxon>
        <taxon>Metazoa</taxon>
        <taxon>Ecdysozoa</taxon>
        <taxon>Arthropoda</taxon>
        <taxon>Chelicerata</taxon>
        <taxon>Arachnida</taxon>
        <taxon>Araneae</taxon>
        <taxon>Araneomorphae</taxon>
        <taxon>Entelegynae</taxon>
        <taxon>Araneoidea</taxon>
        <taxon>Nephilidae</taxon>
        <taxon>Trichonephila</taxon>
    </lineage>
</organism>
<dbReference type="Pfam" id="PF17921">
    <property type="entry name" value="Integrase_H2C2"/>
    <property type="match status" value="1"/>
</dbReference>
<comment type="caution">
    <text evidence="2">The sequence shown here is derived from an EMBL/GenBank/DDBJ whole genome shotgun (WGS) entry which is preliminary data.</text>
</comment>
<gene>
    <name evidence="2" type="primary">AVEN_66043_1</name>
    <name evidence="2" type="ORF">TNCT_340431</name>
</gene>
<accession>A0A8X6G1N9</accession>
<name>A0A8X6G1N9_TRICU</name>
<sequence>MLWRKASCYPSRHCKFTELLVIREHERIGHCGVSATLTQLRKNYWIPKGRQLVKTIIRICLICKKYNAKPADQLSGQLLEIESPNPLISNRRN</sequence>
<proteinExistence type="predicted"/>
<dbReference type="InterPro" id="IPR041588">
    <property type="entry name" value="Integrase_H2C2"/>
</dbReference>
<dbReference type="PANTHER" id="PTHR47331">
    <property type="entry name" value="PHD-TYPE DOMAIN-CONTAINING PROTEIN"/>
    <property type="match status" value="1"/>
</dbReference>
<keyword evidence="3" id="KW-1185">Reference proteome</keyword>
<evidence type="ECO:0000259" key="1">
    <source>
        <dbReference type="Pfam" id="PF17921"/>
    </source>
</evidence>
<evidence type="ECO:0000313" key="3">
    <source>
        <dbReference type="Proteomes" id="UP000887116"/>
    </source>
</evidence>
<dbReference type="Gene3D" id="1.10.340.70">
    <property type="match status" value="1"/>
</dbReference>
<dbReference type="AlphaFoldDB" id="A0A8X6G1N9"/>
<reference evidence="2" key="1">
    <citation type="submission" date="2020-07" db="EMBL/GenBank/DDBJ databases">
        <title>Multicomponent nature underlies the extraordinary mechanical properties of spider dragline silk.</title>
        <authorList>
            <person name="Kono N."/>
            <person name="Nakamura H."/>
            <person name="Mori M."/>
            <person name="Yoshida Y."/>
            <person name="Ohtoshi R."/>
            <person name="Malay A.D."/>
            <person name="Moran D.A.P."/>
            <person name="Tomita M."/>
            <person name="Numata K."/>
            <person name="Arakawa K."/>
        </authorList>
    </citation>
    <scope>NUCLEOTIDE SEQUENCE</scope>
</reference>